<feature type="signal peptide" evidence="1">
    <location>
        <begin position="1"/>
        <end position="20"/>
    </location>
</feature>
<dbReference type="AlphaFoldDB" id="A0A842HM28"/>
<dbReference type="SUPFAM" id="SSF101874">
    <property type="entry name" value="YceI-like"/>
    <property type="match status" value="1"/>
</dbReference>
<dbReference type="RefSeq" id="WP_185779580.1">
    <property type="nucleotide sequence ID" value="NZ_JACJUU010000005.1"/>
</dbReference>
<dbReference type="PANTHER" id="PTHR34406">
    <property type="entry name" value="PROTEIN YCEI"/>
    <property type="match status" value="1"/>
</dbReference>
<keyword evidence="4" id="KW-1185">Reference proteome</keyword>
<dbReference type="SMART" id="SM00867">
    <property type="entry name" value="YceI"/>
    <property type="match status" value="1"/>
</dbReference>
<evidence type="ECO:0000259" key="2">
    <source>
        <dbReference type="SMART" id="SM00867"/>
    </source>
</evidence>
<dbReference type="InterPro" id="IPR036761">
    <property type="entry name" value="TTHA0802/YceI-like_sf"/>
</dbReference>
<evidence type="ECO:0000313" key="3">
    <source>
        <dbReference type="EMBL" id="MBC2769859.1"/>
    </source>
</evidence>
<protein>
    <submittedName>
        <fullName evidence="3">Polyisoprenoid-binding protein</fullName>
    </submittedName>
</protein>
<reference evidence="3 4" key="1">
    <citation type="submission" date="2020-08" db="EMBL/GenBank/DDBJ databases">
        <title>Paraeoetvoesia sp. YC-7-48 draft genome sequence.</title>
        <authorList>
            <person name="Yao L."/>
        </authorList>
    </citation>
    <scope>NUCLEOTIDE SEQUENCE [LARGE SCALE GENOMIC DNA]</scope>
    <source>
        <strain evidence="4">YC-7-48</strain>
    </source>
</reference>
<dbReference type="Pfam" id="PF04264">
    <property type="entry name" value="YceI"/>
    <property type="match status" value="1"/>
</dbReference>
<dbReference type="Proteomes" id="UP000545386">
    <property type="component" value="Unassembled WGS sequence"/>
</dbReference>
<proteinExistence type="predicted"/>
<gene>
    <name evidence="3" type="ORF">GTU67_08030</name>
</gene>
<feature type="chain" id="PRO_5032786307" evidence="1">
    <location>
        <begin position="21"/>
        <end position="189"/>
    </location>
</feature>
<accession>A0A842HM28</accession>
<comment type="caution">
    <text evidence="3">The sequence shown here is derived from an EMBL/GenBank/DDBJ whole genome shotgun (WGS) entry which is preliminary data.</text>
</comment>
<dbReference type="EMBL" id="JACJUU010000005">
    <property type="protein sequence ID" value="MBC2769859.1"/>
    <property type="molecule type" value="Genomic_DNA"/>
</dbReference>
<dbReference type="PANTHER" id="PTHR34406:SF2">
    <property type="entry name" value="PERIPLASMIC PROTEIN"/>
    <property type="match status" value="1"/>
</dbReference>
<dbReference type="InterPro" id="IPR007372">
    <property type="entry name" value="Lipid/polyisoprenoid-bd_YceI"/>
</dbReference>
<sequence length="189" mass="20187">MKKTLIAAAFATFFAGQALAAPQTYVIDSSHTFPRFSYNHMGMSKQILRFNKTTGTVVLDKAAKDAKVDVTIDTTTIDTGFEAFDGHIQGADFLDTAKFPTATFKSTKVVFEGDKPASIEGDLTIKGITKPVTLTVTSFFNGPHPMLKKEAVGANATTVIKRSDFGAGKYAPAVGDEVTLDIALEAVVK</sequence>
<organism evidence="3 4">
    <name type="scientific">Pusillimonas minor</name>
    <dbReference type="NCBI Taxonomy" id="2697024"/>
    <lineage>
        <taxon>Bacteria</taxon>
        <taxon>Pseudomonadati</taxon>
        <taxon>Pseudomonadota</taxon>
        <taxon>Betaproteobacteria</taxon>
        <taxon>Burkholderiales</taxon>
        <taxon>Alcaligenaceae</taxon>
        <taxon>Pusillimonas</taxon>
    </lineage>
</organism>
<evidence type="ECO:0000256" key="1">
    <source>
        <dbReference type="SAM" id="SignalP"/>
    </source>
</evidence>
<feature type="domain" description="Lipid/polyisoprenoid-binding YceI-like" evidence="2">
    <location>
        <begin position="24"/>
        <end position="187"/>
    </location>
</feature>
<name>A0A842HM28_9BURK</name>
<evidence type="ECO:0000313" key="4">
    <source>
        <dbReference type="Proteomes" id="UP000545386"/>
    </source>
</evidence>
<dbReference type="Gene3D" id="2.40.128.110">
    <property type="entry name" value="Lipid/polyisoprenoid-binding, YceI-like"/>
    <property type="match status" value="1"/>
</dbReference>
<keyword evidence="1" id="KW-0732">Signal</keyword>